<accession>A0A165P9D6</accession>
<keyword evidence="2" id="KW-1185">Reference proteome</keyword>
<dbReference type="InParanoid" id="A0A165P9D6"/>
<sequence>MNSAHTNTAKQRYALPCLLTIPPELRHDIIERVLLYERLPPRDVAAERANREFAPQYAPAESPWDIASWVFLERSVQPPNVDGLLCTNRQLMYETRAIIQRLNPEYKLDLLLVDKAQLWPTWTCLPVSAHFIDRVHVSIASIGESSRGSWLWSFRGPPTSMWALYGLLYSYLEHGLTPSDNDDEGQSRRPIVVRNITLDFIDLRVRDAPAGANLVTTADVRTFMATATSALPLQYPDYTAWRRRSASRRHRVVHNARIPAPWFARTVREFLHLLLQDVWSIRYSRVLHRRVGVINIAVRGDIVDTCDITAALALLDLDVPPDTYPSFTSRFLTHMIDVLETREDFGLPVPSETRLERYESELEVLNSCIDLRDDEIFFPSDEPIV</sequence>
<organism evidence="1 2">
    <name type="scientific">Exidia glandulosa HHB12029</name>
    <dbReference type="NCBI Taxonomy" id="1314781"/>
    <lineage>
        <taxon>Eukaryota</taxon>
        <taxon>Fungi</taxon>
        <taxon>Dikarya</taxon>
        <taxon>Basidiomycota</taxon>
        <taxon>Agaricomycotina</taxon>
        <taxon>Agaricomycetes</taxon>
        <taxon>Auriculariales</taxon>
        <taxon>Exidiaceae</taxon>
        <taxon>Exidia</taxon>
    </lineage>
</organism>
<dbReference type="Proteomes" id="UP000077266">
    <property type="component" value="Unassembled WGS sequence"/>
</dbReference>
<dbReference type="EMBL" id="KV425891">
    <property type="protein sequence ID" value="KZW01836.1"/>
    <property type="molecule type" value="Genomic_DNA"/>
</dbReference>
<proteinExistence type="predicted"/>
<gene>
    <name evidence="1" type="ORF">EXIGLDRAFT_760438</name>
</gene>
<dbReference type="OrthoDB" id="2823490at2759"/>
<protein>
    <submittedName>
        <fullName evidence="1">Uncharacterized protein</fullName>
    </submittedName>
</protein>
<evidence type="ECO:0000313" key="2">
    <source>
        <dbReference type="Proteomes" id="UP000077266"/>
    </source>
</evidence>
<dbReference type="STRING" id="1314781.A0A165P9D6"/>
<name>A0A165P9D6_EXIGL</name>
<dbReference type="AlphaFoldDB" id="A0A165P9D6"/>
<reference evidence="1 2" key="1">
    <citation type="journal article" date="2016" name="Mol. Biol. Evol.">
        <title>Comparative Genomics of Early-Diverging Mushroom-Forming Fungi Provides Insights into the Origins of Lignocellulose Decay Capabilities.</title>
        <authorList>
            <person name="Nagy L.G."/>
            <person name="Riley R."/>
            <person name="Tritt A."/>
            <person name="Adam C."/>
            <person name="Daum C."/>
            <person name="Floudas D."/>
            <person name="Sun H."/>
            <person name="Yadav J.S."/>
            <person name="Pangilinan J."/>
            <person name="Larsson K.H."/>
            <person name="Matsuura K."/>
            <person name="Barry K."/>
            <person name="Labutti K."/>
            <person name="Kuo R."/>
            <person name="Ohm R.A."/>
            <person name="Bhattacharya S.S."/>
            <person name="Shirouzu T."/>
            <person name="Yoshinaga Y."/>
            <person name="Martin F.M."/>
            <person name="Grigoriev I.V."/>
            <person name="Hibbett D.S."/>
        </authorList>
    </citation>
    <scope>NUCLEOTIDE SEQUENCE [LARGE SCALE GENOMIC DNA]</scope>
    <source>
        <strain evidence="1 2">HHB12029</strain>
    </source>
</reference>
<evidence type="ECO:0000313" key="1">
    <source>
        <dbReference type="EMBL" id="KZW01836.1"/>
    </source>
</evidence>